<feature type="region of interest" description="Disordered" evidence="1">
    <location>
        <begin position="81"/>
        <end position="142"/>
    </location>
</feature>
<dbReference type="RefSeq" id="WP_307238442.1">
    <property type="nucleotide sequence ID" value="NZ_JAUSQZ010000001.1"/>
</dbReference>
<sequence>MHRLGDAVLFVITHRLGDAVLFVVTHRLGDVVCESGTTARVGGEEFVVLLNGRGAERAGTVADRVLDDMCTPVTGGALTVRAGARTGGGARGEPGADPPAAARPGGARRGRDAFRRRGRVLLQASRRGPHRAPRPASDGRAMTATLRLRDLPTWVTLTRRAVCPGSGSLAGYRTEW</sequence>
<keyword evidence="4" id="KW-1185">Reference proteome</keyword>
<dbReference type="InterPro" id="IPR043128">
    <property type="entry name" value="Rev_trsase/Diguanyl_cyclase"/>
</dbReference>
<dbReference type="SUPFAM" id="SSF55073">
    <property type="entry name" value="Nucleotide cyclase"/>
    <property type="match status" value="1"/>
</dbReference>
<comment type="caution">
    <text evidence="3">The sequence shown here is derived from an EMBL/GenBank/DDBJ whole genome shotgun (WGS) entry which is preliminary data.</text>
</comment>
<dbReference type="EMBL" id="JAUSQZ010000001">
    <property type="protein sequence ID" value="MDP9825054.1"/>
    <property type="molecule type" value="Genomic_DNA"/>
</dbReference>
<dbReference type="Pfam" id="PF00990">
    <property type="entry name" value="GGDEF"/>
    <property type="match status" value="1"/>
</dbReference>
<feature type="domain" description="GGDEF" evidence="2">
    <location>
        <begin position="1"/>
        <end position="119"/>
    </location>
</feature>
<dbReference type="InterPro" id="IPR000160">
    <property type="entry name" value="GGDEF_dom"/>
</dbReference>
<evidence type="ECO:0000313" key="4">
    <source>
        <dbReference type="Proteomes" id="UP001235712"/>
    </source>
</evidence>
<proteinExistence type="predicted"/>
<reference evidence="3 4" key="1">
    <citation type="submission" date="2023-07" db="EMBL/GenBank/DDBJ databases">
        <title>Sequencing the genomes of 1000 actinobacteria strains.</title>
        <authorList>
            <person name="Klenk H.-P."/>
        </authorList>
    </citation>
    <scope>NUCLEOTIDE SEQUENCE [LARGE SCALE GENOMIC DNA]</scope>
    <source>
        <strain evidence="3 4">DSM 44388</strain>
    </source>
</reference>
<organism evidence="3 4">
    <name type="scientific">Kineosporia succinea</name>
    <dbReference type="NCBI Taxonomy" id="84632"/>
    <lineage>
        <taxon>Bacteria</taxon>
        <taxon>Bacillati</taxon>
        <taxon>Actinomycetota</taxon>
        <taxon>Actinomycetes</taxon>
        <taxon>Kineosporiales</taxon>
        <taxon>Kineosporiaceae</taxon>
        <taxon>Kineosporia</taxon>
    </lineage>
</organism>
<dbReference type="PROSITE" id="PS50887">
    <property type="entry name" value="GGDEF"/>
    <property type="match status" value="1"/>
</dbReference>
<name>A0ABT9NX99_9ACTN</name>
<evidence type="ECO:0000256" key="1">
    <source>
        <dbReference type="SAM" id="MobiDB-lite"/>
    </source>
</evidence>
<feature type="compositionally biased region" description="Low complexity" evidence="1">
    <location>
        <begin position="93"/>
        <end position="105"/>
    </location>
</feature>
<dbReference type="Proteomes" id="UP001235712">
    <property type="component" value="Unassembled WGS sequence"/>
</dbReference>
<dbReference type="InterPro" id="IPR029787">
    <property type="entry name" value="Nucleotide_cyclase"/>
</dbReference>
<accession>A0ABT9NX99</accession>
<dbReference type="Gene3D" id="3.30.70.270">
    <property type="match status" value="1"/>
</dbReference>
<gene>
    <name evidence="3" type="ORF">J2S57_000803</name>
</gene>
<evidence type="ECO:0000259" key="2">
    <source>
        <dbReference type="PROSITE" id="PS50887"/>
    </source>
</evidence>
<evidence type="ECO:0000313" key="3">
    <source>
        <dbReference type="EMBL" id="MDP9825054.1"/>
    </source>
</evidence>
<protein>
    <submittedName>
        <fullName evidence="3">GGDEF domain-containing protein</fullName>
    </submittedName>
</protein>